<feature type="transmembrane region" description="Helical" evidence="6">
    <location>
        <begin position="12"/>
        <end position="40"/>
    </location>
</feature>
<keyword evidence="3 6" id="KW-0812">Transmembrane</keyword>
<dbReference type="InterPro" id="IPR052984">
    <property type="entry name" value="UPF0421"/>
</dbReference>
<gene>
    <name evidence="7" type="ORF">E1757_06780</name>
</gene>
<reference evidence="7 8" key="1">
    <citation type="submission" date="2019-03" db="EMBL/GenBank/DDBJ databases">
        <title>This is whole genome sequence of Paenibacillus sp MS74 strain.</title>
        <authorList>
            <person name="Trinh H.N."/>
        </authorList>
    </citation>
    <scope>NUCLEOTIDE SEQUENCE [LARGE SCALE GENOMIC DNA]</scope>
    <source>
        <strain evidence="7 8">MS74</strain>
    </source>
</reference>
<dbReference type="PANTHER" id="PTHR40064">
    <property type="entry name" value="MEMBRANE PROTEIN-RELATED"/>
    <property type="match status" value="1"/>
</dbReference>
<keyword evidence="8" id="KW-1185">Reference proteome</keyword>
<evidence type="ECO:0000313" key="7">
    <source>
        <dbReference type="EMBL" id="TDF99544.1"/>
    </source>
</evidence>
<evidence type="ECO:0000256" key="6">
    <source>
        <dbReference type="SAM" id="Phobius"/>
    </source>
</evidence>
<dbReference type="Pfam" id="PF06081">
    <property type="entry name" value="ArAE_1"/>
    <property type="match status" value="1"/>
</dbReference>
<dbReference type="AlphaFoldDB" id="A0A4V6PIK3"/>
<dbReference type="RefSeq" id="WP_133226081.1">
    <property type="nucleotide sequence ID" value="NZ_SMRT01000002.1"/>
</dbReference>
<proteinExistence type="predicted"/>
<dbReference type="PANTHER" id="PTHR40064:SF1">
    <property type="entry name" value="MEMBRANE PROTEIN"/>
    <property type="match status" value="1"/>
</dbReference>
<name>A0A4V6PIK3_9BACL</name>
<evidence type="ECO:0000256" key="5">
    <source>
        <dbReference type="ARBA" id="ARBA00023136"/>
    </source>
</evidence>
<feature type="transmembrane region" description="Helical" evidence="6">
    <location>
        <begin position="60"/>
        <end position="91"/>
    </location>
</feature>
<evidence type="ECO:0000313" key="8">
    <source>
        <dbReference type="Proteomes" id="UP000295636"/>
    </source>
</evidence>
<dbReference type="EMBL" id="SMRT01000002">
    <property type="protein sequence ID" value="TDF99544.1"/>
    <property type="molecule type" value="Genomic_DNA"/>
</dbReference>
<keyword evidence="2" id="KW-1003">Cell membrane</keyword>
<evidence type="ECO:0000256" key="1">
    <source>
        <dbReference type="ARBA" id="ARBA00004651"/>
    </source>
</evidence>
<dbReference type="Proteomes" id="UP000295636">
    <property type="component" value="Unassembled WGS sequence"/>
</dbReference>
<keyword evidence="5 6" id="KW-0472">Membrane</keyword>
<dbReference type="InterPro" id="IPR010343">
    <property type="entry name" value="ArAE_1"/>
</dbReference>
<keyword evidence="4 6" id="KW-1133">Transmembrane helix</keyword>
<sequence length="358" mass="41157">MSFGARVLKTGIAVTLSLYISMLLDFSLPVIAAVAAIFAMQPSIYLSWRNLLDQLQTNTLGAAMAMLAGMFLSKDPFAIGIVCILVIMICLKLKMEETIGLTLVTVIVVMEASGQWDFALNRFLLSLIGIGSAFLINILFFPPKPKEQFVKLIHTVFQKLSLLLRTVVSDEIKENVFRDEKRRLEAAVKLLGEKYSLFEEDLKKLNKAKYSRIRHIVVYKQMLTTLHKGAEVLDAVEQHYFQADRTPEMDAYFDRHLERLIKYHEHVMLKFDDKLKPDSSEADRMERDNEAFMKKMISDYSEEREGLLRLSIVAAAMYDYGYQTGRLDRLVEQYNRGPEEKEAVESLIAWFKKQFPLD</sequence>
<feature type="transmembrane region" description="Helical" evidence="6">
    <location>
        <begin position="122"/>
        <end position="141"/>
    </location>
</feature>
<evidence type="ECO:0000256" key="2">
    <source>
        <dbReference type="ARBA" id="ARBA00022475"/>
    </source>
</evidence>
<comment type="caution">
    <text evidence="7">The sequence shown here is derived from an EMBL/GenBank/DDBJ whole genome shotgun (WGS) entry which is preliminary data.</text>
</comment>
<dbReference type="OrthoDB" id="1653617at2"/>
<organism evidence="7 8">
    <name type="scientific">Paenibacillus piri</name>
    <dbReference type="NCBI Taxonomy" id="2547395"/>
    <lineage>
        <taxon>Bacteria</taxon>
        <taxon>Bacillati</taxon>
        <taxon>Bacillota</taxon>
        <taxon>Bacilli</taxon>
        <taxon>Bacillales</taxon>
        <taxon>Paenibacillaceae</taxon>
        <taxon>Paenibacillus</taxon>
    </lineage>
</organism>
<evidence type="ECO:0000256" key="4">
    <source>
        <dbReference type="ARBA" id="ARBA00022989"/>
    </source>
</evidence>
<comment type="subcellular location">
    <subcellularLocation>
        <location evidence="1">Cell membrane</location>
        <topology evidence="1">Multi-pass membrane protein</topology>
    </subcellularLocation>
</comment>
<dbReference type="GO" id="GO:0005886">
    <property type="term" value="C:plasma membrane"/>
    <property type="evidence" value="ECO:0007669"/>
    <property type="project" value="UniProtKB-SubCell"/>
</dbReference>
<accession>A0A4V6PIK3</accession>
<evidence type="ECO:0000256" key="3">
    <source>
        <dbReference type="ARBA" id="ARBA00022692"/>
    </source>
</evidence>
<protein>
    <submittedName>
        <fullName evidence="7">Aromatic acid exporter family protein</fullName>
    </submittedName>
</protein>